<dbReference type="KEGG" id="ccac:CcaHIS019_0305510"/>
<dbReference type="RefSeq" id="XP_060455746.1">
    <property type="nucleotide sequence ID" value="XM_060599009.1"/>
</dbReference>
<dbReference type="EMBL" id="AP028214">
    <property type="protein sequence ID" value="BEI90481.1"/>
    <property type="molecule type" value="Genomic_DNA"/>
</dbReference>
<evidence type="ECO:0000313" key="1">
    <source>
        <dbReference type="EMBL" id="BEI90481.1"/>
    </source>
</evidence>
<reference evidence="1" key="1">
    <citation type="journal article" date="2023" name="BMC Genomics">
        <title>Chromosome-level genome assemblies of Cutaneotrichosporon spp. (Trichosporonales, Basidiomycota) reveal imbalanced evolution between nucleotide sequences and chromosome synteny.</title>
        <authorList>
            <person name="Kobayashi Y."/>
            <person name="Kayamori A."/>
            <person name="Aoki K."/>
            <person name="Shiwa Y."/>
            <person name="Matsutani M."/>
            <person name="Fujita N."/>
            <person name="Sugita T."/>
            <person name="Iwasaki W."/>
            <person name="Tanaka N."/>
            <person name="Takashima M."/>
        </authorList>
    </citation>
    <scope>NUCLEOTIDE SEQUENCE</scope>
    <source>
        <strain evidence="1">HIS019</strain>
    </source>
</reference>
<organism evidence="1 2">
    <name type="scientific">Cutaneotrichosporon cavernicola</name>
    <dbReference type="NCBI Taxonomy" id="279322"/>
    <lineage>
        <taxon>Eukaryota</taxon>
        <taxon>Fungi</taxon>
        <taxon>Dikarya</taxon>
        <taxon>Basidiomycota</taxon>
        <taxon>Agaricomycotina</taxon>
        <taxon>Tremellomycetes</taxon>
        <taxon>Trichosporonales</taxon>
        <taxon>Trichosporonaceae</taxon>
        <taxon>Cutaneotrichosporon</taxon>
    </lineage>
</organism>
<accession>A0AA48IFG4</accession>
<proteinExistence type="predicted"/>
<protein>
    <submittedName>
        <fullName evidence="1">Uncharacterized protein</fullName>
    </submittedName>
</protein>
<dbReference type="Proteomes" id="UP001233271">
    <property type="component" value="Chromosome 3"/>
</dbReference>
<name>A0AA48IFG4_9TREE</name>
<evidence type="ECO:0000313" key="2">
    <source>
        <dbReference type="Proteomes" id="UP001233271"/>
    </source>
</evidence>
<keyword evidence="2" id="KW-1185">Reference proteome</keyword>
<dbReference type="GeneID" id="85494351"/>
<dbReference type="AlphaFoldDB" id="A0AA48IFG4"/>
<sequence>MPYPHKNTKPTPQPRTTKPRIEYVAQELALLAANASIAPTRPRPVPKFSKMSFTKVIYCGQCNMCCCEHAIQERLQH</sequence>
<gene>
    <name evidence="1" type="ORF">CcaverHIS019_0305510</name>
</gene>